<reference evidence="2" key="1">
    <citation type="journal article" date="2023" name="Nat. Plants">
        <title>Single-cell RNA sequencing provides a high-resolution roadmap for understanding the multicellular compartmentation of specialized metabolism.</title>
        <authorList>
            <person name="Sun S."/>
            <person name="Shen X."/>
            <person name="Li Y."/>
            <person name="Li Y."/>
            <person name="Wang S."/>
            <person name="Li R."/>
            <person name="Zhang H."/>
            <person name="Shen G."/>
            <person name="Guo B."/>
            <person name="Wei J."/>
            <person name="Xu J."/>
            <person name="St-Pierre B."/>
            <person name="Chen S."/>
            <person name="Sun C."/>
        </authorList>
    </citation>
    <scope>NUCLEOTIDE SEQUENCE [LARGE SCALE GENOMIC DNA]</scope>
</reference>
<keyword evidence="2" id="KW-1185">Reference proteome</keyword>
<accession>A0ACC0AA66</accession>
<sequence>MATVDAYVSETLKMWMPSLLLCLCLIVGSLGLGSPNFVQSKDEESKFFEFKQGNLSVKLSNFGARIVSLSFPDKHGKLADIVLGHDTIEEYMLDRHNLGAIVGRVTSVIEGAEFTMNGTHYKLTPNFGKNTFNGGHMGFNYMAWKVSNLKEKKGQSEVTFTYNSYDGEEGFPGNMSVAVRYTLRPTKLVTEIHAKAENKATPVNIGHHMLWNLGGHNSGKILGHDIQILGSKIVQLVDPVHFIPSGKILPVEGTPYDFLKPQVIGNKIKKAGEGYRNNYVLNGGSGLKLGAILHERKSGRILKLWTTQPTLLFLTSDHMNDTGKGGFHYKPHYACGLDPHGYPDFLHHPNFPSTILTKGQSYKQRTLYEFSVKA</sequence>
<comment type="caution">
    <text evidence="1">The sequence shown here is derived from an EMBL/GenBank/DDBJ whole genome shotgun (WGS) entry which is preliminary data.</text>
</comment>
<protein>
    <submittedName>
        <fullName evidence="1">Uncharacterized protein</fullName>
    </submittedName>
</protein>
<organism evidence="1 2">
    <name type="scientific">Catharanthus roseus</name>
    <name type="common">Madagascar periwinkle</name>
    <name type="synonym">Vinca rosea</name>
    <dbReference type="NCBI Taxonomy" id="4058"/>
    <lineage>
        <taxon>Eukaryota</taxon>
        <taxon>Viridiplantae</taxon>
        <taxon>Streptophyta</taxon>
        <taxon>Embryophyta</taxon>
        <taxon>Tracheophyta</taxon>
        <taxon>Spermatophyta</taxon>
        <taxon>Magnoliopsida</taxon>
        <taxon>eudicotyledons</taxon>
        <taxon>Gunneridae</taxon>
        <taxon>Pentapetalae</taxon>
        <taxon>asterids</taxon>
        <taxon>lamiids</taxon>
        <taxon>Gentianales</taxon>
        <taxon>Apocynaceae</taxon>
        <taxon>Rauvolfioideae</taxon>
        <taxon>Vinceae</taxon>
        <taxon>Catharanthinae</taxon>
        <taxon>Catharanthus</taxon>
    </lineage>
</organism>
<proteinExistence type="predicted"/>
<dbReference type="Proteomes" id="UP001060085">
    <property type="component" value="Linkage Group LG06"/>
</dbReference>
<evidence type="ECO:0000313" key="2">
    <source>
        <dbReference type="Proteomes" id="UP001060085"/>
    </source>
</evidence>
<name>A0ACC0AA66_CATRO</name>
<dbReference type="EMBL" id="CM044706">
    <property type="protein sequence ID" value="KAI5656318.1"/>
    <property type="molecule type" value="Genomic_DNA"/>
</dbReference>
<gene>
    <name evidence="1" type="ORF">M9H77_25111</name>
</gene>
<evidence type="ECO:0000313" key="1">
    <source>
        <dbReference type="EMBL" id="KAI5656318.1"/>
    </source>
</evidence>